<dbReference type="GO" id="GO:0006508">
    <property type="term" value="P:proteolysis"/>
    <property type="evidence" value="ECO:0007669"/>
    <property type="project" value="InterPro"/>
</dbReference>
<keyword evidence="2" id="KW-0053">Apoptosis</keyword>
<accession>A0AAD6Y3J2</accession>
<keyword evidence="3" id="KW-0788">Thiol protease</keyword>
<dbReference type="EMBL" id="JARJCW010000078">
    <property type="protein sequence ID" value="KAJ7197423.1"/>
    <property type="molecule type" value="Genomic_DNA"/>
</dbReference>
<keyword evidence="6" id="KW-1185">Reference proteome</keyword>
<dbReference type="GO" id="GO:0006915">
    <property type="term" value="P:apoptotic process"/>
    <property type="evidence" value="ECO:0007669"/>
    <property type="project" value="UniProtKB-KW"/>
</dbReference>
<dbReference type="PANTHER" id="PTHR48104">
    <property type="entry name" value="METACASPASE-4"/>
    <property type="match status" value="1"/>
</dbReference>
<proteinExistence type="inferred from homology"/>
<dbReference type="AlphaFoldDB" id="A0AAD6Y3J2"/>
<keyword evidence="3" id="KW-0378">Hydrolase</keyword>
<evidence type="ECO:0000259" key="4">
    <source>
        <dbReference type="Pfam" id="PF00656"/>
    </source>
</evidence>
<feature type="domain" description="Peptidase C14 caspase" evidence="4">
    <location>
        <begin position="27"/>
        <end position="281"/>
    </location>
</feature>
<comment type="caution">
    <text evidence="5">The sequence shown here is derived from an EMBL/GenBank/DDBJ whole genome shotgun (WGS) entry which is preliminary data.</text>
</comment>
<protein>
    <submittedName>
        <fullName evidence="5">Caspase domain-containing protein</fullName>
    </submittedName>
</protein>
<dbReference type="GO" id="GO:0005737">
    <property type="term" value="C:cytoplasm"/>
    <property type="evidence" value="ECO:0007669"/>
    <property type="project" value="TreeGrafter"/>
</dbReference>
<evidence type="ECO:0000256" key="2">
    <source>
        <dbReference type="ARBA" id="ARBA00022703"/>
    </source>
</evidence>
<dbReference type="Gene3D" id="3.40.50.1460">
    <property type="match status" value="1"/>
</dbReference>
<dbReference type="Proteomes" id="UP001219525">
    <property type="component" value="Unassembled WGS sequence"/>
</dbReference>
<dbReference type="SUPFAM" id="SSF52129">
    <property type="entry name" value="Caspase-like"/>
    <property type="match status" value="1"/>
</dbReference>
<organism evidence="5 6">
    <name type="scientific">Mycena pura</name>
    <dbReference type="NCBI Taxonomy" id="153505"/>
    <lineage>
        <taxon>Eukaryota</taxon>
        <taxon>Fungi</taxon>
        <taxon>Dikarya</taxon>
        <taxon>Basidiomycota</taxon>
        <taxon>Agaricomycotina</taxon>
        <taxon>Agaricomycetes</taxon>
        <taxon>Agaricomycetidae</taxon>
        <taxon>Agaricales</taxon>
        <taxon>Marasmiineae</taxon>
        <taxon>Mycenaceae</taxon>
        <taxon>Mycena</taxon>
    </lineage>
</organism>
<dbReference type="PANTHER" id="PTHR48104:SF30">
    <property type="entry name" value="METACASPASE-1"/>
    <property type="match status" value="1"/>
</dbReference>
<sequence>MSADSTDYVPNGNMLPAGQSPSAEDIFALVIGINKYMHISHLRGAVNDAVAFYKFLVTPCDQRGLGVPQDNICLLKNEDATRSEILAKFTSRFINNPKIRRERNPALIFFFAGHGVRAEAELRKDYPKNDRQVEVICPVDQGPTDAADYVHGIPDYLLVGLLKQLALQKGPNITVILDSCFSGGMGRKVGTERTPTGPVPFSPRTIPLNLDTELLGVFDKTSKFRSLFSDSHVLLAACRETQTAWELVYGSETRGHFTKNLIEVLEEHVVENPTYEQIINHIPEWNGQNPHCGGSRRHQSIFGGKYPIGGRQAIDLLSDTAADGSVSYRVKMGSVEGVVPGTEFLMYTKDDSARVTLVATAVKLNETILEHPDTNNSNVPMPQGARGKVSNWNNDAMILKVHAPDDFGYKFALFESVQAERRNFMEVSPEKAEIVLRDTGTEIVVQRLTSTIIECGLETHFILHDPAHLPNVVNGIAHFNYFLERNWGKRGHDDGSGQLAGFSLEMYHLQQKQQPGNEKGNMVGTQGEVKFRAVKDAEYGFIIKNNSTHDLFPYLFYFNPMDYTIGCWYSPESKDVAPLRKANGEVRIGMGGEEPFEFKIPDQKTSSSGFLKLFVSTQYLNIDWIEQKLSPFDPSFGPTGRLDGGRKRARSVAKWGALTVKLTMTST</sequence>
<gene>
    <name evidence="5" type="ORF">GGX14DRAFT_700259</name>
</gene>
<evidence type="ECO:0000313" key="5">
    <source>
        <dbReference type="EMBL" id="KAJ7197423.1"/>
    </source>
</evidence>
<dbReference type="Pfam" id="PF00656">
    <property type="entry name" value="Peptidase_C14"/>
    <property type="match status" value="1"/>
</dbReference>
<evidence type="ECO:0000256" key="1">
    <source>
        <dbReference type="ARBA" id="ARBA00009005"/>
    </source>
</evidence>
<comment type="similarity">
    <text evidence="1">Belongs to the peptidase C14B family.</text>
</comment>
<name>A0AAD6Y3J2_9AGAR</name>
<reference evidence="5" key="1">
    <citation type="submission" date="2023-03" db="EMBL/GenBank/DDBJ databases">
        <title>Massive genome expansion in bonnet fungi (Mycena s.s.) driven by repeated elements and novel gene families across ecological guilds.</title>
        <authorList>
            <consortium name="Lawrence Berkeley National Laboratory"/>
            <person name="Harder C.B."/>
            <person name="Miyauchi S."/>
            <person name="Viragh M."/>
            <person name="Kuo A."/>
            <person name="Thoen E."/>
            <person name="Andreopoulos B."/>
            <person name="Lu D."/>
            <person name="Skrede I."/>
            <person name="Drula E."/>
            <person name="Henrissat B."/>
            <person name="Morin E."/>
            <person name="Kohler A."/>
            <person name="Barry K."/>
            <person name="LaButti K."/>
            <person name="Morin E."/>
            <person name="Salamov A."/>
            <person name="Lipzen A."/>
            <person name="Mereny Z."/>
            <person name="Hegedus B."/>
            <person name="Baldrian P."/>
            <person name="Stursova M."/>
            <person name="Weitz H."/>
            <person name="Taylor A."/>
            <person name="Grigoriev I.V."/>
            <person name="Nagy L.G."/>
            <person name="Martin F."/>
            <person name="Kauserud H."/>
        </authorList>
    </citation>
    <scope>NUCLEOTIDE SEQUENCE</scope>
    <source>
        <strain evidence="5">9144</strain>
    </source>
</reference>
<evidence type="ECO:0000313" key="6">
    <source>
        <dbReference type="Proteomes" id="UP001219525"/>
    </source>
</evidence>
<dbReference type="InterPro" id="IPR050452">
    <property type="entry name" value="Metacaspase"/>
</dbReference>
<dbReference type="InterPro" id="IPR029030">
    <property type="entry name" value="Caspase-like_dom_sf"/>
</dbReference>
<dbReference type="GO" id="GO:0004197">
    <property type="term" value="F:cysteine-type endopeptidase activity"/>
    <property type="evidence" value="ECO:0007669"/>
    <property type="project" value="InterPro"/>
</dbReference>
<keyword evidence="3" id="KW-0645">Protease</keyword>
<evidence type="ECO:0000256" key="3">
    <source>
        <dbReference type="ARBA" id="ARBA00022807"/>
    </source>
</evidence>
<dbReference type="InterPro" id="IPR011600">
    <property type="entry name" value="Pept_C14_caspase"/>
</dbReference>